<evidence type="ECO:0000313" key="4">
    <source>
        <dbReference type="Proteomes" id="UP000887013"/>
    </source>
</evidence>
<proteinExistence type="predicted"/>
<protein>
    <submittedName>
        <fullName evidence="3">Acetoacetyl-CoA synthetase</fullName>
    </submittedName>
</protein>
<dbReference type="AlphaFoldDB" id="A0A8X6NZY3"/>
<dbReference type="EMBL" id="BMAW01063381">
    <property type="protein sequence ID" value="GFT40050.1"/>
    <property type="molecule type" value="Genomic_DNA"/>
</dbReference>
<dbReference type="InterPro" id="IPR042099">
    <property type="entry name" value="ANL_N_sf"/>
</dbReference>
<dbReference type="InterPro" id="IPR020845">
    <property type="entry name" value="AMP-binding_CS"/>
</dbReference>
<keyword evidence="4" id="KW-1185">Reference proteome</keyword>
<feature type="domain" description="AMP-dependent synthetase/ligase" evidence="1">
    <location>
        <begin position="35"/>
        <end position="80"/>
    </location>
</feature>
<accession>A0A8X6NZY3</accession>
<dbReference type="Proteomes" id="UP000887013">
    <property type="component" value="Unassembled WGS sequence"/>
</dbReference>
<gene>
    <name evidence="3" type="primary">AACS_24</name>
    <name evidence="2" type="ORF">NPIL_523201</name>
    <name evidence="3" type="ORF">NPIL_649891</name>
</gene>
<dbReference type="PROSITE" id="PS00455">
    <property type="entry name" value="AMP_BINDING"/>
    <property type="match status" value="1"/>
</dbReference>
<dbReference type="Gene3D" id="3.40.50.12780">
    <property type="entry name" value="N-terminal domain of ligase-like"/>
    <property type="match status" value="1"/>
</dbReference>
<organism evidence="3 4">
    <name type="scientific">Nephila pilipes</name>
    <name type="common">Giant wood spider</name>
    <name type="synonym">Nephila maculata</name>
    <dbReference type="NCBI Taxonomy" id="299642"/>
    <lineage>
        <taxon>Eukaryota</taxon>
        <taxon>Metazoa</taxon>
        <taxon>Ecdysozoa</taxon>
        <taxon>Arthropoda</taxon>
        <taxon>Chelicerata</taxon>
        <taxon>Arachnida</taxon>
        <taxon>Araneae</taxon>
        <taxon>Araneomorphae</taxon>
        <taxon>Entelegynae</taxon>
        <taxon>Araneoidea</taxon>
        <taxon>Nephilidae</taxon>
        <taxon>Nephila</taxon>
    </lineage>
</organism>
<sequence length="83" mass="9083">FSEKGLPSLEKVLIVESKPHSHSKDISEIRNSCYFDNFLKMGIEDDGTIPPMKFEQVSFSHPITINYTSGSTGAPKGVVHGSS</sequence>
<name>A0A8X6NZY3_NEPPI</name>
<dbReference type="Pfam" id="PF00501">
    <property type="entry name" value="AMP-binding"/>
    <property type="match status" value="1"/>
</dbReference>
<comment type="caution">
    <text evidence="3">The sequence shown here is derived from an EMBL/GenBank/DDBJ whole genome shotgun (WGS) entry which is preliminary data.</text>
</comment>
<feature type="non-terminal residue" evidence="3">
    <location>
        <position position="83"/>
    </location>
</feature>
<evidence type="ECO:0000259" key="1">
    <source>
        <dbReference type="Pfam" id="PF00501"/>
    </source>
</evidence>
<dbReference type="SUPFAM" id="SSF56801">
    <property type="entry name" value="Acetyl-CoA synthetase-like"/>
    <property type="match status" value="1"/>
</dbReference>
<dbReference type="EMBL" id="BMAW01053182">
    <property type="protein sequence ID" value="GFS89786.1"/>
    <property type="molecule type" value="Genomic_DNA"/>
</dbReference>
<evidence type="ECO:0000313" key="2">
    <source>
        <dbReference type="EMBL" id="GFS89786.1"/>
    </source>
</evidence>
<reference evidence="3" key="1">
    <citation type="submission" date="2020-08" db="EMBL/GenBank/DDBJ databases">
        <title>Multicomponent nature underlies the extraordinary mechanical properties of spider dragline silk.</title>
        <authorList>
            <person name="Kono N."/>
            <person name="Nakamura H."/>
            <person name="Mori M."/>
            <person name="Yoshida Y."/>
            <person name="Ohtoshi R."/>
            <person name="Malay A.D."/>
            <person name="Moran D.A.P."/>
            <person name="Tomita M."/>
            <person name="Numata K."/>
            <person name="Arakawa K."/>
        </authorList>
    </citation>
    <scope>NUCLEOTIDE SEQUENCE</scope>
</reference>
<feature type="non-terminal residue" evidence="3">
    <location>
        <position position="1"/>
    </location>
</feature>
<dbReference type="OrthoDB" id="10253869at2759"/>
<evidence type="ECO:0000313" key="3">
    <source>
        <dbReference type="EMBL" id="GFT40050.1"/>
    </source>
</evidence>
<dbReference type="InterPro" id="IPR000873">
    <property type="entry name" value="AMP-dep_synth/lig_dom"/>
</dbReference>